<protein>
    <submittedName>
        <fullName evidence="2">Uncharacterized protein</fullName>
    </submittedName>
</protein>
<feature type="region of interest" description="Disordered" evidence="1">
    <location>
        <begin position="1"/>
        <end position="35"/>
    </location>
</feature>
<accession>A0AAJ8BZA8</accession>
<dbReference type="AlphaFoldDB" id="A0AAJ8BZA8"/>
<dbReference type="RefSeq" id="XP_059605146.1">
    <property type="nucleotide sequence ID" value="XM_059746310.1"/>
</dbReference>
<organism evidence="2">
    <name type="scientific">Aspergillus niger</name>
    <dbReference type="NCBI Taxonomy" id="5061"/>
    <lineage>
        <taxon>Eukaryota</taxon>
        <taxon>Fungi</taxon>
        <taxon>Dikarya</taxon>
        <taxon>Ascomycota</taxon>
        <taxon>Pezizomycotina</taxon>
        <taxon>Eurotiomycetes</taxon>
        <taxon>Eurotiomycetidae</taxon>
        <taxon>Eurotiales</taxon>
        <taxon>Aspergillaceae</taxon>
        <taxon>Aspergillus</taxon>
        <taxon>Aspergillus subgen. Circumdati</taxon>
    </lineage>
</organism>
<gene>
    <name evidence="2" type="ORF">An02g05550</name>
</gene>
<evidence type="ECO:0000256" key="1">
    <source>
        <dbReference type="SAM" id="MobiDB-lite"/>
    </source>
</evidence>
<dbReference type="GeneID" id="84590334"/>
<sequence length="121" mass="13205">MAKVKGESSHAGAILPRGTQRARAIADGKEGRSNQMPWRSFTAFSLSNSTVRCRELMRCDAVVHRARRAAITGKLEVKQGPAIAAARQARMHRNQITARVTTPRLDKAIAGIGLAYQPDKI</sequence>
<proteinExistence type="predicted"/>
<reference evidence="2" key="2">
    <citation type="submission" date="2025-08" db="UniProtKB">
        <authorList>
            <consortium name="RefSeq"/>
        </authorList>
    </citation>
    <scope>IDENTIFICATION</scope>
</reference>
<dbReference type="VEuPathDB" id="FungiDB:An02g05550"/>
<name>A0AAJ8BZA8_ASPNG</name>
<reference evidence="2" key="1">
    <citation type="submission" date="2025-02" db="EMBL/GenBank/DDBJ databases">
        <authorList>
            <consortium name="NCBI Genome Project"/>
        </authorList>
    </citation>
    <scope>NUCLEOTIDE SEQUENCE</scope>
</reference>
<dbReference type="KEGG" id="ang:An02g05550"/>
<evidence type="ECO:0000313" key="2">
    <source>
        <dbReference type="RefSeq" id="XP_059605146.1"/>
    </source>
</evidence>